<gene>
    <name evidence="2" type="ORF">Tci_009474</name>
</gene>
<protein>
    <recommendedName>
        <fullName evidence="3">Synaptobrevin, longin-like domain protein</fullName>
    </recommendedName>
</protein>
<dbReference type="EMBL" id="BKCJ010000936">
    <property type="protein sequence ID" value="GEU37496.1"/>
    <property type="molecule type" value="Genomic_DNA"/>
</dbReference>
<evidence type="ECO:0000313" key="2">
    <source>
        <dbReference type="EMBL" id="GEU37496.1"/>
    </source>
</evidence>
<sequence length="1130" mass="128747">MNQNFYNSNSFGFDQFQPPQYPVVHQPPQETSMEILQAQENLMEAIQVFLKNLDGDDDDDDYDKESIISTNTDIFETHSSDAITTSPLVLPIEDPEVSLIMGNEKLNTIPEKESNKFIKSSVKDLVPIPCESEDISGSDSECILPSCDDFSPIDIPEEKFVTFSNPLFNSNDDFISSDGESLSDEDVPKDNVKIYSKPLFEFDDEYISSDVNPLFDEVLENIENKDSYDSNLDEPDLLVTPLFDANKDECFDSGGDDDEINVLDCEDSYYDSKGDILYLESFLNDDLVHRDPSIPAMSVASILEGFTNEPPLEENDDFFDLEPKNDDWKKILYDVPILMTEDKVFDLGIHDQIFSPTYVSLPFEDRHYLFFTYVVRILLLYFTYLVVSHFLISSGGEDTIFDLDIFAFHFSHRSGTFICFNVNPNILNESPIEICFSTRFTLNITMIWDEAGIGSLPDAELFENLTLMGYNISPNQKFTFQKGQFSRQWKYLIHTIMQCLSPKSTGFNEFSSNIATALVCLATNRIFNFSKMIFDGMVRNVNNKVSKFLMYLRFLSICLQMGQFGQIPHTHTYVVPFHTRKLFTTLRGNSPSFLGRTVPLFDSMLVPQGEGLGTSTEPLHTPTSEASKSSQHELPSPSLPPSSALLPVADEPASPIGDDSQGEACPTDSGLATDKDRANILKTSTLPSDSTPRVTSFATDEGSMQKKLDELTALCTSLQRQQSEMVFKFKAQELEINSLKARIKLLEDKDGGVAEQSGDDAPIKGRRLDEGEEAAKRVSDDTEEMAAVLTSMDVASILTSGGVQVVPTAAEVATASILSLTLEEKENKRWNMKLLPSICRNQFAVELPIERRIELISDLVKYQDHYAKILKYQTQQRNPLSRKQQKEFYMSVLKSHAGWKARHFKGMILEEIKEKFDPVWKQFQDFILNGSKEEAERFKRKGLRLEQESVKKLKTSEEMKATDEVPEEKVKEMMQLVPVKEIIRLGGSSANYQFFVDMLKHLDREDLNKLWGLVKETLSIRPATSNKEKELWVELKRLFEPSVEDYIWTYTQNLMHAPVEWKLYDTCGVHHVSTKDQDIFMLIEKDYPRRKGLAIVMISYKLQVENYYQMANDLILKIYKIVNCPRQQND</sequence>
<proteinExistence type="predicted"/>
<feature type="compositionally biased region" description="Basic and acidic residues" evidence="1">
    <location>
        <begin position="761"/>
        <end position="775"/>
    </location>
</feature>
<feature type="region of interest" description="Disordered" evidence="1">
    <location>
        <begin position="752"/>
        <end position="775"/>
    </location>
</feature>
<evidence type="ECO:0000256" key="1">
    <source>
        <dbReference type="SAM" id="MobiDB-lite"/>
    </source>
</evidence>
<organism evidence="2">
    <name type="scientific">Tanacetum cinerariifolium</name>
    <name type="common">Dalmatian daisy</name>
    <name type="synonym">Chrysanthemum cinerariifolium</name>
    <dbReference type="NCBI Taxonomy" id="118510"/>
    <lineage>
        <taxon>Eukaryota</taxon>
        <taxon>Viridiplantae</taxon>
        <taxon>Streptophyta</taxon>
        <taxon>Embryophyta</taxon>
        <taxon>Tracheophyta</taxon>
        <taxon>Spermatophyta</taxon>
        <taxon>Magnoliopsida</taxon>
        <taxon>eudicotyledons</taxon>
        <taxon>Gunneridae</taxon>
        <taxon>Pentapetalae</taxon>
        <taxon>asterids</taxon>
        <taxon>campanulids</taxon>
        <taxon>Asterales</taxon>
        <taxon>Asteraceae</taxon>
        <taxon>Asteroideae</taxon>
        <taxon>Anthemideae</taxon>
        <taxon>Anthemidinae</taxon>
        <taxon>Tanacetum</taxon>
    </lineage>
</organism>
<feature type="region of interest" description="Disordered" evidence="1">
    <location>
        <begin position="611"/>
        <end position="677"/>
    </location>
</feature>
<reference evidence="2" key="1">
    <citation type="journal article" date="2019" name="Sci. Rep.">
        <title>Draft genome of Tanacetum cinerariifolium, the natural source of mosquito coil.</title>
        <authorList>
            <person name="Yamashiro T."/>
            <person name="Shiraishi A."/>
            <person name="Satake H."/>
            <person name="Nakayama K."/>
        </authorList>
    </citation>
    <scope>NUCLEOTIDE SEQUENCE</scope>
</reference>
<accession>A0A6L2JKM4</accession>
<dbReference type="AlphaFoldDB" id="A0A6L2JKM4"/>
<feature type="compositionally biased region" description="Polar residues" evidence="1">
    <location>
        <begin position="613"/>
        <end position="633"/>
    </location>
</feature>
<comment type="caution">
    <text evidence="2">The sequence shown here is derived from an EMBL/GenBank/DDBJ whole genome shotgun (WGS) entry which is preliminary data.</text>
</comment>
<name>A0A6L2JKM4_TANCI</name>
<evidence type="ECO:0008006" key="3">
    <source>
        <dbReference type="Google" id="ProtNLM"/>
    </source>
</evidence>